<accession>R5TNT9</accession>
<protein>
    <submittedName>
        <fullName evidence="2">Uncharacterized protein</fullName>
    </submittedName>
</protein>
<feature type="transmembrane region" description="Helical" evidence="1">
    <location>
        <begin position="112"/>
        <end position="132"/>
    </location>
</feature>
<name>R5TNT9_MEDGN</name>
<sequence>MKIQIYRFLSVYHNYNLSTKQKILIPTDFSTKHITTYYYTSSEKLSQSILKNRSRISDILSINSFSLANIILVRYPVPSGANFTILLIVSKANTPTTFSLKKTRRDIFSSNPLYFITEYFLLLFFSWSRGFFRLNPTF</sequence>
<evidence type="ECO:0000256" key="1">
    <source>
        <dbReference type="SAM" id="Phobius"/>
    </source>
</evidence>
<gene>
    <name evidence="2" type="ORF">BN481_00279</name>
</gene>
<keyword evidence="1" id="KW-0812">Transmembrane</keyword>
<dbReference type="AlphaFoldDB" id="R5TNT9"/>
<dbReference type="Proteomes" id="UP000018114">
    <property type="component" value="Unassembled WGS sequence"/>
</dbReference>
<evidence type="ECO:0000313" key="2">
    <source>
        <dbReference type="EMBL" id="CCZ67448.1"/>
    </source>
</evidence>
<proteinExistence type="predicted"/>
<reference evidence="2" key="1">
    <citation type="submission" date="2012-11" db="EMBL/GenBank/DDBJ databases">
        <title>Dependencies among metagenomic species, viruses, plasmids and units of genetic variation.</title>
        <authorList>
            <person name="Nielsen H.B."/>
            <person name="Almeida M."/>
            <person name="Juncker A.S."/>
            <person name="Rasmussen S."/>
            <person name="Li J."/>
            <person name="Sunagawa S."/>
            <person name="Plichta D."/>
            <person name="Gautier L."/>
            <person name="Le Chatelier E."/>
            <person name="Peletier E."/>
            <person name="Bonde I."/>
            <person name="Nielsen T."/>
            <person name="Manichanh C."/>
            <person name="Arumugam M."/>
            <person name="Batto J."/>
            <person name="Santos M.B.Q.D."/>
            <person name="Blom N."/>
            <person name="Borruel N."/>
            <person name="Burgdorf K.S."/>
            <person name="Boumezbeur F."/>
            <person name="Casellas F."/>
            <person name="Dore J."/>
            <person name="Guarner F."/>
            <person name="Hansen T."/>
            <person name="Hildebrand F."/>
            <person name="Kaas R.S."/>
            <person name="Kennedy S."/>
            <person name="Kristiansen K."/>
            <person name="Kultima J.R."/>
            <person name="Leonard P."/>
            <person name="Levenez F."/>
            <person name="Lund O."/>
            <person name="Moumen B."/>
            <person name="Le Paslier D."/>
            <person name="Pons N."/>
            <person name="Pedersen O."/>
            <person name="Prifti E."/>
            <person name="Qin J."/>
            <person name="Raes J."/>
            <person name="Tap J."/>
            <person name="Tims S."/>
            <person name="Ussery D.W."/>
            <person name="Yamada T."/>
            <person name="MetaHit consortium"/>
            <person name="Renault P."/>
            <person name="Sicheritz-Ponten T."/>
            <person name="Bork P."/>
            <person name="Wang J."/>
            <person name="Brunak S."/>
            <person name="Ehrlich S.D."/>
        </authorList>
    </citation>
    <scope>NUCLEOTIDE SEQUENCE [LARGE SCALE GENOMIC DNA]</scope>
</reference>
<keyword evidence="1" id="KW-0472">Membrane</keyword>
<comment type="caution">
    <text evidence="2">The sequence shown here is derived from an EMBL/GenBank/DDBJ whole genome shotgun (WGS) entry which is preliminary data.</text>
</comment>
<organism evidence="2">
    <name type="scientific">Mediterraneibacter gnavus CAG:126</name>
    <dbReference type="NCBI Taxonomy" id="1263106"/>
    <lineage>
        <taxon>Bacteria</taxon>
        <taxon>Bacillati</taxon>
        <taxon>Bacillota</taxon>
        <taxon>Clostridia</taxon>
        <taxon>Lachnospirales</taxon>
        <taxon>Lachnospiraceae</taxon>
        <taxon>Mediterraneibacter</taxon>
    </lineage>
</organism>
<keyword evidence="1" id="KW-1133">Transmembrane helix</keyword>
<dbReference type="EMBL" id="CBAL010000071">
    <property type="protein sequence ID" value="CCZ67448.1"/>
    <property type="molecule type" value="Genomic_DNA"/>
</dbReference>